<dbReference type="InterPro" id="IPR000412">
    <property type="entry name" value="ABC_2_transport"/>
</dbReference>
<evidence type="ECO:0000259" key="10">
    <source>
        <dbReference type="PROSITE" id="PS51012"/>
    </source>
</evidence>
<evidence type="ECO:0000256" key="4">
    <source>
        <dbReference type="ARBA" id="ARBA00022475"/>
    </source>
</evidence>
<evidence type="ECO:0000256" key="9">
    <source>
        <dbReference type="RuleBase" id="RU361157"/>
    </source>
</evidence>
<reference evidence="11" key="1">
    <citation type="submission" date="2023-06" db="EMBL/GenBank/DDBJ databases">
        <title>Genomic of Parafulvivirga corallium.</title>
        <authorList>
            <person name="Wang G."/>
        </authorList>
    </citation>
    <scope>NUCLEOTIDE SEQUENCE</scope>
    <source>
        <strain evidence="11">BMA10</strain>
    </source>
</reference>
<keyword evidence="3 9" id="KW-0813">Transport</keyword>
<proteinExistence type="inferred from homology"/>
<dbReference type="InterPro" id="IPR047817">
    <property type="entry name" value="ABC2_TM_bact-type"/>
</dbReference>
<keyword evidence="5" id="KW-0997">Cell inner membrane</keyword>
<feature type="transmembrane region" description="Helical" evidence="9">
    <location>
        <begin position="263"/>
        <end position="281"/>
    </location>
</feature>
<feature type="transmembrane region" description="Helical" evidence="9">
    <location>
        <begin position="168"/>
        <end position="189"/>
    </location>
</feature>
<keyword evidence="4 9" id="KW-1003">Cell membrane</keyword>
<keyword evidence="8 9" id="KW-0472">Membrane</keyword>
<dbReference type="EMBL" id="JAUJEA010000006">
    <property type="protein sequence ID" value="MDN5203121.1"/>
    <property type="molecule type" value="Genomic_DNA"/>
</dbReference>
<evidence type="ECO:0000313" key="12">
    <source>
        <dbReference type="Proteomes" id="UP001172082"/>
    </source>
</evidence>
<feature type="transmembrane region" description="Helical" evidence="9">
    <location>
        <begin position="201"/>
        <end position="220"/>
    </location>
</feature>
<gene>
    <name evidence="11" type="ORF">QQ008_17155</name>
</gene>
<evidence type="ECO:0000256" key="6">
    <source>
        <dbReference type="ARBA" id="ARBA00022692"/>
    </source>
</evidence>
<dbReference type="RefSeq" id="WP_346753143.1">
    <property type="nucleotide sequence ID" value="NZ_JAUJEA010000006.1"/>
</dbReference>
<comment type="similarity">
    <text evidence="2 9">Belongs to the ABC-2 integral membrane protein family.</text>
</comment>
<evidence type="ECO:0000256" key="3">
    <source>
        <dbReference type="ARBA" id="ARBA00022448"/>
    </source>
</evidence>
<evidence type="ECO:0000313" key="11">
    <source>
        <dbReference type="EMBL" id="MDN5203121.1"/>
    </source>
</evidence>
<evidence type="ECO:0000256" key="1">
    <source>
        <dbReference type="ARBA" id="ARBA00004429"/>
    </source>
</evidence>
<dbReference type="Proteomes" id="UP001172082">
    <property type="component" value="Unassembled WGS sequence"/>
</dbReference>
<keyword evidence="6 9" id="KW-0812">Transmembrane</keyword>
<evidence type="ECO:0000256" key="7">
    <source>
        <dbReference type="ARBA" id="ARBA00022989"/>
    </source>
</evidence>
<evidence type="ECO:0000256" key="2">
    <source>
        <dbReference type="ARBA" id="ARBA00007783"/>
    </source>
</evidence>
<comment type="subcellular location">
    <subcellularLocation>
        <location evidence="1">Cell inner membrane</location>
        <topology evidence="1">Multi-pass membrane protein</topology>
    </subcellularLocation>
    <subcellularLocation>
        <location evidence="9">Cell membrane</location>
        <topology evidence="9">Multi-pass membrane protein</topology>
    </subcellularLocation>
</comment>
<keyword evidence="7 9" id="KW-1133">Transmembrane helix</keyword>
<dbReference type="Pfam" id="PF01061">
    <property type="entry name" value="ABC2_membrane"/>
    <property type="match status" value="1"/>
</dbReference>
<name>A0ABT8KQU4_9BACT</name>
<dbReference type="PANTHER" id="PTHR30413:SF8">
    <property type="entry name" value="TRANSPORT PERMEASE PROTEIN"/>
    <property type="match status" value="1"/>
</dbReference>
<dbReference type="InterPro" id="IPR013525">
    <property type="entry name" value="ABC2_TM"/>
</dbReference>
<organism evidence="11 12">
    <name type="scientific">Splendidivirga corallicola</name>
    <dbReference type="NCBI Taxonomy" id="3051826"/>
    <lineage>
        <taxon>Bacteria</taxon>
        <taxon>Pseudomonadati</taxon>
        <taxon>Bacteroidota</taxon>
        <taxon>Cytophagia</taxon>
        <taxon>Cytophagales</taxon>
        <taxon>Splendidivirgaceae</taxon>
        <taxon>Splendidivirga</taxon>
    </lineage>
</organism>
<dbReference type="PANTHER" id="PTHR30413">
    <property type="entry name" value="INNER MEMBRANE TRANSPORT PERMEASE"/>
    <property type="match status" value="1"/>
</dbReference>
<evidence type="ECO:0000256" key="8">
    <source>
        <dbReference type="ARBA" id="ARBA00023136"/>
    </source>
</evidence>
<feature type="domain" description="ABC transmembrane type-2" evidence="10">
    <location>
        <begin position="56"/>
        <end position="284"/>
    </location>
</feature>
<feature type="transmembrane region" description="Helical" evidence="9">
    <location>
        <begin position="129"/>
        <end position="156"/>
    </location>
</feature>
<dbReference type="PRINTS" id="PR00164">
    <property type="entry name" value="ABC2TRNSPORT"/>
</dbReference>
<keyword evidence="12" id="KW-1185">Reference proteome</keyword>
<feature type="transmembrane region" description="Helical" evidence="9">
    <location>
        <begin position="91"/>
        <end position="108"/>
    </location>
</feature>
<comment type="caution">
    <text evidence="11">The sequence shown here is derived from an EMBL/GenBank/DDBJ whole genome shotgun (WGS) entry which is preliminary data.</text>
</comment>
<feature type="transmembrane region" description="Helical" evidence="9">
    <location>
        <begin position="59"/>
        <end position="79"/>
    </location>
</feature>
<protein>
    <recommendedName>
        <fullName evidence="9">Transport permease protein</fullName>
    </recommendedName>
</protein>
<evidence type="ECO:0000256" key="5">
    <source>
        <dbReference type="ARBA" id="ARBA00022519"/>
    </source>
</evidence>
<dbReference type="PROSITE" id="PS51012">
    <property type="entry name" value="ABC_TM2"/>
    <property type="match status" value="1"/>
</dbReference>
<accession>A0ABT8KQU4</accession>
<sequence>MAVRSIQGAENQEWSLVIKPKTNWLSLNLKDLWRYRDLLFLFVRRDFVAVYKQTILGPAWFFIQPILTTVMYMVVFGGIAKLSTDGMPQSLFYMSGVTAWSYFADCINKTSKTFTSNAAIFGKVYFPRLIMPLSIIVSNLIKFGIQFLLFMGFLVFFLVKGSDVNPNFYIFLMPVLILMMACLGLGLGLIISSLTTKYRDLTHLVTFGVQLFMYATPVVYPLSALSDKNELIQKIVMLNPLTPIVEAFRYSFLGAGTVSPIDLVISGVTILFILIIGIIVFNRIEKNFMDTV</sequence>